<dbReference type="AlphaFoldDB" id="A0A376YE58"/>
<accession>A0A376YE58</accession>
<sequence>MATAVGNDQVWFQSGNGFQARLRARSDGLPRFQVRTHFGQDAFCIVIVGNTDRADVHGGQRIGEREFQHHNPLWRFFECKRAVFVLNRGGKGVADHQQQACKNKTDKCQHNHIPAKSPASRALTHQNFNDPCIYSVRGWPA</sequence>
<gene>
    <name evidence="1" type="ORF">NCTC9117_05438</name>
</gene>
<dbReference type="EMBL" id="UGDC01000003">
    <property type="protein sequence ID" value="STJ82814.1"/>
    <property type="molecule type" value="Genomic_DNA"/>
</dbReference>
<evidence type="ECO:0000313" key="2">
    <source>
        <dbReference type="Proteomes" id="UP000254785"/>
    </source>
</evidence>
<name>A0A376YE58_ECOLX</name>
<reference evidence="1 2" key="1">
    <citation type="submission" date="2018-06" db="EMBL/GenBank/DDBJ databases">
        <authorList>
            <consortium name="Pathogen Informatics"/>
            <person name="Doyle S."/>
        </authorList>
    </citation>
    <scope>NUCLEOTIDE SEQUENCE [LARGE SCALE GENOMIC DNA]</scope>
    <source>
        <strain evidence="1 2">NCTC9117</strain>
    </source>
</reference>
<proteinExistence type="predicted"/>
<protein>
    <submittedName>
        <fullName evidence="1">Uncharacterized protein</fullName>
    </submittedName>
</protein>
<evidence type="ECO:0000313" key="1">
    <source>
        <dbReference type="EMBL" id="STJ82814.1"/>
    </source>
</evidence>
<dbReference type="Proteomes" id="UP000254785">
    <property type="component" value="Unassembled WGS sequence"/>
</dbReference>
<organism evidence="1 2">
    <name type="scientific">Escherichia coli</name>
    <dbReference type="NCBI Taxonomy" id="562"/>
    <lineage>
        <taxon>Bacteria</taxon>
        <taxon>Pseudomonadati</taxon>
        <taxon>Pseudomonadota</taxon>
        <taxon>Gammaproteobacteria</taxon>
        <taxon>Enterobacterales</taxon>
        <taxon>Enterobacteriaceae</taxon>
        <taxon>Escherichia</taxon>
    </lineage>
</organism>